<gene>
    <name evidence="7" type="ORF">RIdsm_00637</name>
    <name evidence="6" type="ORF">XM52_24970</name>
</gene>
<dbReference type="InterPro" id="IPR006311">
    <property type="entry name" value="TAT_signal"/>
</dbReference>
<organism evidence="6 8">
    <name type="scientific">Roseovarius indicus</name>
    <dbReference type="NCBI Taxonomy" id="540747"/>
    <lineage>
        <taxon>Bacteria</taxon>
        <taxon>Pseudomonadati</taxon>
        <taxon>Pseudomonadota</taxon>
        <taxon>Alphaproteobacteria</taxon>
        <taxon>Rhodobacterales</taxon>
        <taxon>Roseobacteraceae</taxon>
        <taxon>Roseovarius</taxon>
    </lineage>
</organism>
<evidence type="ECO:0000256" key="5">
    <source>
        <dbReference type="ARBA" id="ARBA00022764"/>
    </source>
</evidence>
<dbReference type="RefSeq" id="WP_057820730.1">
    <property type="nucleotide sequence ID" value="NZ_CP031598.1"/>
</dbReference>
<dbReference type="GO" id="GO:0015888">
    <property type="term" value="P:thiamine transport"/>
    <property type="evidence" value="ECO:0007669"/>
    <property type="project" value="TreeGrafter"/>
</dbReference>
<dbReference type="AlphaFoldDB" id="A0A0T5P239"/>
<keyword evidence="8" id="KW-1185">Reference proteome</keyword>
<dbReference type="GO" id="GO:0030288">
    <property type="term" value="C:outer membrane-bounded periplasmic space"/>
    <property type="evidence" value="ECO:0007669"/>
    <property type="project" value="TreeGrafter"/>
</dbReference>
<dbReference type="SUPFAM" id="SSF53850">
    <property type="entry name" value="Periplasmic binding protein-like II"/>
    <property type="match status" value="1"/>
</dbReference>
<evidence type="ECO:0000256" key="4">
    <source>
        <dbReference type="ARBA" id="ARBA00022729"/>
    </source>
</evidence>
<comment type="subcellular location">
    <subcellularLocation>
        <location evidence="1">Periplasm</location>
    </subcellularLocation>
</comment>
<dbReference type="EMBL" id="LAXI01000025">
    <property type="protein sequence ID" value="KRS15207.1"/>
    <property type="molecule type" value="Genomic_DNA"/>
</dbReference>
<evidence type="ECO:0000313" key="8">
    <source>
        <dbReference type="Proteomes" id="UP000051401"/>
    </source>
</evidence>
<evidence type="ECO:0000313" key="6">
    <source>
        <dbReference type="EMBL" id="KRS15207.1"/>
    </source>
</evidence>
<dbReference type="Pfam" id="PF13416">
    <property type="entry name" value="SBP_bac_8"/>
    <property type="match status" value="1"/>
</dbReference>
<dbReference type="GO" id="GO:0030975">
    <property type="term" value="F:thiamine binding"/>
    <property type="evidence" value="ECO:0007669"/>
    <property type="project" value="TreeGrafter"/>
</dbReference>
<evidence type="ECO:0000256" key="2">
    <source>
        <dbReference type="ARBA" id="ARBA00008520"/>
    </source>
</evidence>
<dbReference type="Gene3D" id="3.40.190.10">
    <property type="entry name" value="Periplasmic binding protein-like II"/>
    <property type="match status" value="2"/>
</dbReference>
<dbReference type="OrthoDB" id="9815444at2"/>
<protein>
    <submittedName>
        <fullName evidence="7">Bacterial extracellular solute-binding protein</fullName>
    </submittedName>
    <submittedName>
        <fullName evidence="6">Polyamine ABC transporter substrate-binding protein</fullName>
    </submittedName>
</protein>
<reference evidence="7 9" key="2">
    <citation type="submission" date="2018-08" db="EMBL/GenBank/DDBJ databases">
        <title>Genetic Globetrotter - A new plasmid hitch-hiking vast phylogenetic and geographic distances.</title>
        <authorList>
            <person name="Vollmers J."/>
            <person name="Petersen J."/>
        </authorList>
    </citation>
    <scope>NUCLEOTIDE SEQUENCE [LARGE SCALE GENOMIC DNA]</scope>
    <source>
        <strain evidence="7 9">DSM 26383</strain>
    </source>
</reference>
<keyword evidence="3" id="KW-0813">Transport</keyword>
<name>A0A0T5P239_9RHOB</name>
<dbReference type="KEGG" id="rid:RIdsm_00637"/>
<dbReference type="Proteomes" id="UP000051401">
    <property type="component" value="Unassembled WGS sequence"/>
</dbReference>
<dbReference type="PATRIC" id="fig|540747.5.peg.3349"/>
<dbReference type="EMBL" id="CP031598">
    <property type="protein sequence ID" value="QEW24853.1"/>
    <property type="molecule type" value="Genomic_DNA"/>
</dbReference>
<dbReference type="GO" id="GO:0030976">
    <property type="term" value="F:thiamine pyrophosphate binding"/>
    <property type="evidence" value="ECO:0007669"/>
    <property type="project" value="TreeGrafter"/>
</dbReference>
<evidence type="ECO:0000256" key="3">
    <source>
        <dbReference type="ARBA" id="ARBA00022448"/>
    </source>
</evidence>
<evidence type="ECO:0000313" key="7">
    <source>
        <dbReference type="EMBL" id="QEW24853.1"/>
    </source>
</evidence>
<dbReference type="InterPro" id="IPR006059">
    <property type="entry name" value="SBP"/>
</dbReference>
<keyword evidence="5" id="KW-0574">Periplasm</keyword>
<dbReference type="PANTHER" id="PTHR30006:SF3">
    <property type="entry name" value="THIAMINE-BINDING PERIPLASMIC PROTEIN"/>
    <property type="match status" value="1"/>
</dbReference>
<dbReference type="STRING" id="540747.SAMN04488031_11149"/>
<keyword evidence="4" id="KW-0732">Signal</keyword>
<sequence>MQDKQFMKETLLQSAHAYKDGRLDRRTFLALCGASGVAMSAVMAGDAKAAADHIVMWNWGGISEECHGSAIGEPFEEKTGMGMKFDTSGPLEGKIREMVDSGNVTADVCDADLFNAVSLGPTGHLEPIDYDIVSKDRTLPQYALEYGVSIILYGYAFVYDTEVYGDNPPKDWADFFDTENFPGTRALYKWANGSLEGALMADGVAGDELYPLDMERALNKVKSIKDDSIYWGSGSEVHSMCISGEASMAIIWQNRGKSIEEDTEGRYKLVNNQAMAMPGAYIVPKGNPAGREAVMQFIATAQEVPSQLMILDCLGMTPSNPEAFSEIPEEQQPYAITSEQNIDKIVYNDPVWWGENGSEAVNAFLEAIS</sequence>
<proteinExistence type="inferred from homology"/>
<reference evidence="6 8" key="1">
    <citation type="submission" date="2015-04" db="EMBL/GenBank/DDBJ databases">
        <title>The draft genome sequence of Roseovarius indicus B108T.</title>
        <authorList>
            <person name="Li G."/>
            <person name="Lai Q."/>
            <person name="Shao Z."/>
            <person name="Yan P."/>
        </authorList>
    </citation>
    <scope>NUCLEOTIDE SEQUENCE [LARGE SCALE GENOMIC DNA]</scope>
    <source>
        <strain evidence="6 8">B108</strain>
    </source>
</reference>
<evidence type="ECO:0000313" key="9">
    <source>
        <dbReference type="Proteomes" id="UP000325785"/>
    </source>
</evidence>
<evidence type="ECO:0000256" key="1">
    <source>
        <dbReference type="ARBA" id="ARBA00004418"/>
    </source>
</evidence>
<dbReference type="PROSITE" id="PS51318">
    <property type="entry name" value="TAT"/>
    <property type="match status" value="1"/>
</dbReference>
<dbReference type="PANTHER" id="PTHR30006">
    <property type="entry name" value="THIAMINE-BINDING PERIPLASMIC PROTEIN-RELATED"/>
    <property type="match status" value="1"/>
</dbReference>
<accession>A0A0T5P239</accession>
<dbReference type="Proteomes" id="UP000325785">
    <property type="component" value="Chromosome"/>
</dbReference>
<comment type="similarity">
    <text evidence="2">Belongs to the bacterial solute-binding protein 1 family.</text>
</comment>